<evidence type="ECO:0000313" key="2">
    <source>
        <dbReference type="Proteomes" id="UP000886595"/>
    </source>
</evidence>
<gene>
    <name evidence="1" type="ORF">Bca52824_065045</name>
</gene>
<dbReference type="AlphaFoldDB" id="A0A8X7QKY9"/>
<protein>
    <submittedName>
        <fullName evidence="1">Uncharacterized protein</fullName>
    </submittedName>
</protein>
<keyword evidence="2" id="KW-1185">Reference proteome</keyword>
<dbReference type="EMBL" id="JAAMPC010000013">
    <property type="protein sequence ID" value="KAG2270490.1"/>
    <property type="molecule type" value="Genomic_DNA"/>
</dbReference>
<name>A0A8X7QKY9_BRACI</name>
<comment type="caution">
    <text evidence="1">The sequence shown here is derived from an EMBL/GenBank/DDBJ whole genome shotgun (WGS) entry which is preliminary data.</text>
</comment>
<organism evidence="1 2">
    <name type="scientific">Brassica carinata</name>
    <name type="common">Ethiopian mustard</name>
    <name type="synonym">Abyssinian cabbage</name>
    <dbReference type="NCBI Taxonomy" id="52824"/>
    <lineage>
        <taxon>Eukaryota</taxon>
        <taxon>Viridiplantae</taxon>
        <taxon>Streptophyta</taxon>
        <taxon>Embryophyta</taxon>
        <taxon>Tracheophyta</taxon>
        <taxon>Spermatophyta</taxon>
        <taxon>Magnoliopsida</taxon>
        <taxon>eudicotyledons</taxon>
        <taxon>Gunneridae</taxon>
        <taxon>Pentapetalae</taxon>
        <taxon>rosids</taxon>
        <taxon>malvids</taxon>
        <taxon>Brassicales</taxon>
        <taxon>Brassicaceae</taxon>
        <taxon>Brassiceae</taxon>
        <taxon>Brassica</taxon>
    </lineage>
</organism>
<reference evidence="1 2" key="1">
    <citation type="submission" date="2020-02" db="EMBL/GenBank/DDBJ databases">
        <authorList>
            <person name="Ma Q."/>
            <person name="Huang Y."/>
            <person name="Song X."/>
            <person name="Pei D."/>
        </authorList>
    </citation>
    <scope>NUCLEOTIDE SEQUENCE [LARGE SCALE GENOMIC DNA]</scope>
    <source>
        <strain evidence="1">Sxm20200214</strain>
        <tissue evidence="1">Leaf</tissue>
    </source>
</reference>
<proteinExistence type="predicted"/>
<accession>A0A8X7QKY9</accession>
<evidence type="ECO:0000313" key="1">
    <source>
        <dbReference type="EMBL" id="KAG2270490.1"/>
    </source>
</evidence>
<dbReference type="Proteomes" id="UP000886595">
    <property type="component" value="Unassembled WGS sequence"/>
</dbReference>
<sequence>MPKIDVARLNALRPRLKPSITHREAIGTPLDDAADPMEVDRVHMGRTTRKRKEKVAKHLKRELMKRKAGTTKELHDNLQERKAQVALHLVHFKTREVAVRRGFNDFSGYWETKFYCFRYFVEAPNGLKPVQTAHARTTLHGVSTERRRTSYPRCTMLWFAPGRPISVALLGINRVIQKLHLWRDVSMLRTGATGNGTIAMRLGGSFSP</sequence>